<feature type="compositionally biased region" description="Polar residues" evidence="6">
    <location>
        <begin position="204"/>
        <end position="215"/>
    </location>
</feature>
<evidence type="ECO:0000256" key="6">
    <source>
        <dbReference type="SAM" id="MobiDB-lite"/>
    </source>
</evidence>
<proteinExistence type="predicted"/>
<keyword evidence="3" id="KW-0238">DNA-binding</keyword>
<evidence type="ECO:0000256" key="4">
    <source>
        <dbReference type="ARBA" id="ARBA00023163"/>
    </source>
</evidence>
<dbReference type="SMART" id="SM00717">
    <property type="entry name" value="SANT"/>
    <property type="match status" value="1"/>
</dbReference>
<organism evidence="8 9">
    <name type="scientific">Trachymyrmex cornetzi</name>
    <dbReference type="NCBI Taxonomy" id="471704"/>
    <lineage>
        <taxon>Eukaryota</taxon>
        <taxon>Metazoa</taxon>
        <taxon>Ecdysozoa</taxon>
        <taxon>Arthropoda</taxon>
        <taxon>Hexapoda</taxon>
        <taxon>Insecta</taxon>
        <taxon>Pterygota</taxon>
        <taxon>Neoptera</taxon>
        <taxon>Endopterygota</taxon>
        <taxon>Hymenoptera</taxon>
        <taxon>Apocrita</taxon>
        <taxon>Aculeata</taxon>
        <taxon>Formicoidea</taxon>
        <taxon>Formicidae</taxon>
        <taxon>Myrmicinae</taxon>
        <taxon>Trachymyrmex</taxon>
    </lineage>
</organism>
<evidence type="ECO:0000256" key="5">
    <source>
        <dbReference type="ARBA" id="ARBA00023242"/>
    </source>
</evidence>
<evidence type="ECO:0000313" key="8">
    <source>
        <dbReference type="EMBL" id="KYN27897.1"/>
    </source>
</evidence>
<dbReference type="PANTHER" id="PTHR21654">
    <property type="entry name" value="FI21293P1"/>
    <property type="match status" value="1"/>
</dbReference>
<comment type="subcellular location">
    <subcellularLocation>
        <location evidence="1">Nucleus</location>
    </subcellularLocation>
</comment>
<dbReference type="AlphaFoldDB" id="A0A151JNJ6"/>
<feature type="domain" description="Myb-like" evidence="7">
    <location>
        <begin position="78"/>
        <end position="139"/>
    </location>
</feature>
<dbReference type="InterPro" id="IPR001005">
    <property type="entry name" value="SANT/Myb"/>
</dbReference>
<dbReference type="InterPro" id="IPR044822">
    <property type="entry name" value="Myb_DNA-bind_4"/>
</dbReference>
<accession>A0A151JNJ6</accession>
<keyword evidence="2" id="KW-0805">Transcription regulation</keyword>
<sequence length="283" mass="32810">MALFNCSDYQLVVNVDNTVIYDEKGNILLQNKKDQSVMFVDYSVAAKAFDCLRATEDVQETFASQNSMSSSCSISSMSDKENRNPWTKNEILKLLSLYKTHNHLFKSTTIKNEKVWSMISGNLKSHTTEQCKNKFKYLKQKYVEKKDNMSTKASGAANIKFEYFDEMDQIFKDDANIVPVSIASSSRGEHNLENIKEIVEPNKESNSTDDNISTVKNNLSKSKKPLKRKRLQIEQKFDIFEKNLQQREELKNQRHRELMERQDNALKLLEKMTDCFVNIANKK</sequence>
<name>A0A151JNJ6_9HYME</name>
<dbReference type="InterPro" id="IPR009057">
    <property type="entry name" value="Homeodomain-like_sf"/>
</dbReference>
<evidence type="ECO:0000256" key="1">
    <source>
        <dbReference type="ARBA" id="ARBA00004123"/>
    </source>
</evidence>
<dbReference type="GO" id="GO:0010468">
    <property type="term" value="P:regulation of gene expression"/>
    <property type="evidence" value="ECO:0007669"/>
    <property type="project" value="UniProtKB-ARBA"/>
</dbReference>
<dbReference type="Proteomes" id="UP000078492">
    <property type="component" value="Unassembled WGS sequence"/>
</dbReference>
<feature type="region of interest" description="Disordered" evidence="6">
    <location>
        <begin position="201"/>
        <end position="227"/>
    </location>
</feature>
<keyword evidence="9" id="KW-1185">Reference proteome</keyword>
<reference evidence="8 9" key="1">
    <citation type="submission" date="2015-09" db="EMBL/GenBank/DDBJ databases">
        <title>Trachymyrmex cornetzi WGS genome.</title>
        <authorList>
            <person name="Nygaard S."/>
            <person name="Hu H."/>
            <person name="Boomsma J."/>
            <person name="Zhang G."/>
        </authorList>
    </citation>
    <scope>NUCLEOTIDE SEQUENCE [LARGE SCALE GENOMIC DNA]</scope>
    <source>
        <strain evidence="8">Tcor2-1</strain>
        <tissue evidence="8">Whole body</tissue>
    </source>
</reference>
<gene>
    <name evidence="8" type="ORF">ALC57_02701</name>
</gene>
<protein>
    <recommendedName>
        <fullName evidence="7">Myb-like domain-containing protein</fullName>
    </recommendedName>
</protein>
<dbReference type="EMBL" id="KQ978871">
    <property type="protein sequence ID" value="KYN27897.1"/>
    <property type="molecule type" value="Genomic_DNA"/>
</dbReference>
<dbReference type="Pfam" id="PF13837">
    <property type="entry name" value="Myb_DNA-bind_4"/>
    <property type="match status" value="1"/>
</dbReference>
<evidence type="ECO:0000256" key="2">
    <source>
        <dbReference type="ARBA" id="ARBA00023015"/>
    </source>
</evidence>
<evidence type="ECO:0000313" key="9">
    <source>
        <dbReference type="Proteomes" id="UP000078492"/>
    </source>
</evidence>
<keyword evidence="4" id="KW-0804">Transcription</keyword>
<evidence type="ECO:0000259" key="7">
    <source>
        <dbReference type="PROSITE" id="PS50090"/>
    </source>
</evidence>
<dbReference type="SUPFAM" id="SSF46689">
    <property type="entry name" value="Homeodomain-like"/>
    <property type="match status" value="1"/>
</dbReference>
<evidence type="ECO:0000256" key="3">
    <source>
        <dbReference type="ARBA" id="ARBA00023125"/>
    </source>
</evidence>
<dbReference type="GO" id="GO:0005634">
    <property type="term" value="C:nucleus"/>
    <property type="evidence" value="ECO:0007669"/>
    <property type="project" value="UniProtKB-SubCell"/>
</dbReference>
<dbReference type="PANTHER" id="PTHR21654:SF84">
    <property type="entry name" value="SI:DKEY-66I24.7"/>
    <property type="match status" value="1"/>
</dbReference>
<keyword evidence="5" id="KW-0539">Nucleus</keyword>
<dbReference type="GO" id="GO:0003677">
    <property type="term" value="F:DNA binding"/>
    <property type="evidence" value="ECO:0007669"/>
    <property type="project" value="UniProtKB-KW"/>
</dbReference>
<dbReference type="PROSITE" id="PS50090">
    <property type="entry name" value="MYB_LIKE"/>
    <property type="match status" value="1"/>
</dbReference>
<dbReference type="Gene3D" id="1.10.10.60">
    <property type="entry name" value="Homeodomain-like"/>
    <property type="match status" value="1"/>
</dbReference>